<evidence type="ECO:0000256" key="7">
    <source>
        <dbReference type="ARBA" id="ARBA00023040"/>
    </source>
</evidence>
<evidence type="ECO:0000256" key="5">
    <source>
        <dbReference type="ARBA" id="ARBA00022692"/>
    </source>
</evidence>
<name>W5KF04_ASTMX</name>
<evidence type="ECO:0000256" key="12">
    <source>
        <dbReference type="RuleBase" id="RU004424"/>
    </source>
</evidence>
<feature type="transmembrane region" description="Helical" evidence="13">
    <location>
        <begin position="207"/>
        <end position="229"/>
    </location>
</feature>
<keyword evidence="7 12" id="KW-0297">G-protein coupled receptor</keyword>
<feature type="transmembrane region" description="Helical" evidence="13">
    <location>
        <begin position="54"/>
        <end position="79"/>
    </location>
</feature>
<keyword evidence="3 12" id="KW-0919">Taste</keyword>
<reference evidence="15" key="1">
    <citation type="submission" date="2013-03" db="EMBL/GenBank/DDBJ databases">
        <authorList>
            <person name="Jeffery W."/>
            <person name="Warren W."/>
            <person name="Wilson R.K."/>
        </authorList>
    </citation>
    <scope>NUCLEOTIDE SEQUENCE</scope>
    <source>
        <strain evidence="15">female</strain>
    </source>
</reference>
<comment type="similarity">
    <text evidence="2 11">Belongs to the G-protein coupled receptor T2R family.</text>
</comment>
<evidence type="ECO:0000313" key="14">
    <source>
        <dbReference type="Ensembl" id="ENSAMXP00000006165.2"/>
    </source>
</evidence>
<feature type="transmembrane region" description="Helical" evidence="13">
    <location>
        <begin position="250"/>
        <end position="272"/>
    </location>
</feature>
<reference evidence="14" key="3">
    <citation type="submission" date="2025-08" db="UniProtKB">
        <authorList>
            <consortium name="Ensembl"/>
        </authorList>
    </citation>
    <scope>IDENTIFICATION</scope>
</reference>
<evidence type="ECO:0000256" key="2">
    <source>
        <dbReference type="ARBA" id="ARBA00007376"/>
    </source>
</evidence>
<dbReference type="Pfam" id="PF05296">
    <property type="entry name" value="TAS2R"/>
    <property type="match status" value="1"/>
</dbReference>
<sequence>MAENTSTVGFLKMSSQAFASVNMAVASLSIFINLFFVFCMVFPSQRSEHLKQPLNILLGLLIGSSIASHVCILIFVHSGDVLFTAESPKFLINHIVEETMLFIMRTSVTSHLWLNVFYYCQIVPAQRSFLIWLKDNIRVFVYFALIMDRLFFLSSFITSILYYSEIQIISNSTTYTNTSLMDTEQNTTAAILRELSETCIIQYWLRFAYFFISLCVMLAASCATVLYLRRHMKRMEESSKSFSSPRLQKQMRVTITGIVQLILQMICISWIISDGPLRLKLPSHFDPDRHIYSTVISLYTLCSTLNLCVGQSIFRQPVINMWQNLVQFFCANSE</sequence>
<dbReference type="HOGENOM" id="CLU_879857_0_0_1"/>
<reference evidence="14" key="4">
    <citation type="submission" date="2025-09" db="UniProtKB">
        <authorList>
            <consortium name="Ensembl"/>
        </authorList>
    </citation>
    <scope>IDENTIFICATION</scope>
</reference>
<evidence type="ECO:0000256" key="8">
    <source>
        <dbReference type="ARBA" id="ARBA00023136"/>
    </source>
</evidence>
<feature type="transmembrane region" description="Helical" evidence="13">
    <location>
        <begin position="20"/>
        <end position="42"/>
    </location>
</feature>
<dbReference type="InParanoid" id="W5KF04"/>
<evidence type="ECO:0000256" key="9">
    <source>
        <dbReference type="ARBA" id="ARBA00023170"/>
    </source>
</evidence>
<accession>W5KF04</accession>
<keyword evidence="15" id="KW-1185">Reference proteome</keyword>
<protein>
    <recommendedName>
        <fullName evidence="12">Taste receptor type 2</fullName>
    </recommendedName>
</protein>
<evidence type="ECO:0000313" key="15">
    <source>
        <dbReference type="Proteomes" id="UP000018467"/>
    </source>
</evidence>
<feature type="transmembrane region" description="Helical" evidence="13">
    <location>
        <begin position="99"/>
        <end position="118"/>
    </location>
</feature>
<evidence type="ECO:0000256" key="6">
    <source>
        <dbReference type="ARBA" id="ARBA00022989"/>
    </source>
</evidence>
<keyword evidence="8 12" id="KW-0472">Membrane</keyword>
<evidence type="ECO:0000256" key="13">
    <source>
        <dbReference type="SAM" id="Phobius"/>
    </source>
</evidence>
<organism evidence="14 15">
    <name type="scientific">Astyanax mexicanus</name>
    <name type="common">Blind cave fish</name>
    <name type="synonym">Astyanax fasciatus mexicanus</name>
    <dbReference type="NCBI Taxonomy" id="7994"/>
    <lineage>
        <taxon>Eukaryota</taxon>
        <taxon>Metazoa</taxon>
        <taxon>Chordata</taxon>
        <taxon>Craniata</taxon>
        <taxon>Vertebrata</taxon>
        <taxon>Euteleostomi</taxon>
        <taxon>Actinopterygii</taxon>
        <taxon>Neopterygii</taxon>
        <taxon>Teleostei</taxon>
        <taxon>Ostariophysi</taxon>
        <taxon>Characiformes</taxon>
        <taxon>Characoidei</taxon>
        <taxon>Acestrorhamphidae</taxon>
        <taxon>Acestrorhamphinae</taxon>
        <taxon>Astyanax</taxon>
    </lineage>
</organism>
<evidence type="ECO:0000256" key="3">
    <source>
        <dbReference type="ARBA" id="ARBA00022480"/>
    </source>
</evidence>
<feature type="transmembrane region" description="Helical" evidence="13">
    <location>
        <begin position="139"/>
        <end position="163"/>
    </location>
</feature>
<dbReference type="GO" id="GO:0004930">
    <property type="term" value="F:G protein-coupled receptor activity"/>
    <property type="evidence" value="ECO:0007669"/>
    <property type="project" value="UniProtKB-KW"/>
</dbReference>
<dbReference type="Gene3D" id="1.20.1070.10">
    <property type="entry name" value="Rhodopsin 7-helix transmembrane proteins"/>
    <property type="match status" value="1"/>
</dbReference>
<dbReference type="SUPFAM" id="SSF81321">
    <property type="entry name" value="Family A G protein-coupled receptor-like"/>
    <property type="match status" value="1"/>
</dbReference>
<evidence type="ECO:0000256" key="1">
    <source>
        <dbReference type="ARBA" id="ARBA00004141"/>
    </source>
</evidence>
<keyword evidence="5 12" id="KW-0812">Transmembrane</keyword>
<dbReference type="PANTHER" id="PTHR11394:SF47">
    <property type="entry name" value="TASTE RECEPTOR TYPE 2 MEMBER 40"/>
    <property type="match status" value="1"/>
</dbReference>
<keyword evidence="4 12" id="KW-0716">Sensory transduction</keyword>
<keyword evidence="9 12" id="KW-0675">Receptor</keyword>
<dbReference type="GeneTree" id="ENSGT00530000065251"/>
<dbReference type="PANTHER" id="PTHR11394">
    <property type="entry name" value="TASTE RECEPTOR TYPE 2"/>
    <property type="match status" value="1"/>
</dbReference>
<reference evidence="15" key="2">
    <citation type="journal article" date="2014" name="Nat. Commun.">
        <title>The cavefish genome reveals candidate genes for eye loss.</title>
        <authorList>
            <person name="McGaugh S.E."/>
            <person name="Gross J.B."/>
            <person name="Aken B."/>
            <person name="Blin M."/>
            <person name="Borowsky R."/>
            <person name="Chalopin D."/>
            <person name="Hinaux H."/>
            <person name="Jeffery W.R."/>
            <person name="Keene A."/>
            <person name="Ma L."/>
            <person name="Minx P."/>
            <person name="Murphy D."/>
            <person name="O'Quin K.E."/>
            <person name="Retaux S."/>
            <person name="Rohner N."/>
            <person name="Searle S.M."/>
            <person name="Stahl B.A."/>
            <person name="Tabin C."/>
            <person name="Volff J.N."/>
            <person name="Yoshizawa M."/>
            <person name="Warren W.C."/>
        </authorList>
    </citation>
    <scope>NUCLEOTIDE SEQUENCE [LARGE SCALE GENOMIC DNA]</scope>
    <source>
        <strain evidence="15">female</strain>
    </source>
</reference>
<dbReference type="eggNOG" id="ENOG502S2QZ">
    <property type="taxonomic scope" value="Eukaryota"/>
</dbReference>
<keyword evidence="10 12" id="KW-0807">Transducer</keyword>
<dbReference type="InterPro" id="IPR007960">
    <property type="entry name" value="TAS2R"/>
</dbReference>
<dbReference type="AlphaFoldDB" id="W5KF04"/>
<dbReference type="Ensembl" id="ENSAMXT00000006165.2">
    <property type="protein sequence ID" value="ENSAMXP00000006165.2"/>
    <property type="gene ID" value="ENSAMXG00000006016.2"/>
</dbReference>
<comment type="subcellular location">
    <subcellularLocation>
        <location evidence="1 12">Membrane</location>
        <topology evidence="1 12">Multi-pass membrane protein</topology>
    </subcellularLocation>
</comment>
<keyword evidence="6 13" id="KW-1133">Transmembrane helix</keyword>
<dbReference type="GO" id="GO:0033038">
    <property type="term" value="F:bitter taste receptor activity"/>
    <property type="evidence" value="ECO:0007669"/>
    <property type="project" value="InterPro"/>
</dbReference>
<proteinExistence type="inferred from homology"/>
<evidence type="ECO:0000256" key="4">
    <source>
        <dbReference type="ARBA" id="ARBA00022606"/>
    </source>
</evidence>
<evidence type="ECO:0000256" key="11">
    <source>
        <dbReference type="RuleBase" id="RU004423"/>
    </source>
</evidence>
<feature type="transmembrane region" description="Helical" evidence="13">
    <location>
        <begin position="292"/>
        <end position="314"/>
    </location>
</feature>
<dbReference type="GO" id="GO:0016020">
    <property type="term" value="C:membrane"/>
    <property type="evidence" value="ECO:0007669"/>
    <property type="project" value="UniProtKB-SubCell"/>
</dbReference>
<evidence type="ECO:0000256" key="10">
    <source>
        <dbReference type="ARBA" id="ARBA00023224"/>
    </source>
</evidence>
<dbReference type="Proteomes" id="UP000018467">
    <property type="component" value="Unassembled WGS sequence"/>
</dbReference>